<dbReference type="SUPFAM" id="SSF55729">
    <property type="entry name" value="Acyl-CoA N-acyltransferases (Nat)"/>
    <property type="match status" value="1"/>
</dbReference>
<dbReference type="HOGENOM" id="CLU_013985_23_0_2"/>
<dbReference type="InterPro" id="IPR000182">
    <property type="entry name" value="GNAT_dom"/>
</dbReference>
<keyword evidence="2" id="KW-0963">Cytoplasm</keyword>
<sequence>MNILDITIREARPEDLFYIVELEEKTFGPDAFGFNHVFYLFEKCRDYFLIADYKGLLVGYIVSCRESEEELHVHSIAVVEWFRGKGVGRRLMEETINLARQRGLRRIRLEVKTENVAAIKLYEKLGFVRKDILRNFYEDRSDAYVYLLTL</sequence>
<dbReference type="Pfam" id="PF00583">
    <property type="entry name" value="Acetyltransf_1"/>
    <property type="match status" value="1"/>
</dbReference>
<dbReference type="PIRSF" id="PIRSF037663">
    <property type="entry name" value="Acetyltransf_GNAT_prd"/>
    <property type="match status" value="1"/>
</dbReference>
<feature type="domain" description="N-acetyltransferase" evidence="5">
    <location>
        <begin position="6"/>
        <end position="150"/>
    </location>
</feature>
<reference evidence="6 7" key="1">
    <citation type="journal article" date="2015" name="Stand. Genomic Sci.">
        <title>Complete genome sequence of and proposal of Thermofilum uzonense sp. nov. a novel hyperthermophilic crenarchaeon and emended description of the genus Thermofilum.</title>
        <authorList>
            <person name="Toshchakov S.V."/>
            <person name="Korzhenkov A.A."/>
            <person name="Samarov N.I."/>
            <person name="Mazunin I.O."/>
            <person name="Mozhey O.I."/>
            <person name="Shmyr I.S."/>
            <person name="Derbikova K.S."/>
            <person name="Taranov E.A."/>
            <person name="Dominova I.N."/>
            <person name="Bonch-Osmolovskaya E.A."/>
            <person name="Patrushev M.V."/>
            <person name="Podosokorskaya O.A."/>
            <person name="Kublanov I.V."/>
        </authorList>
    </citation>
    <scope>NUCLEOTIDE SEQUENCE [LARGE SCALE GENOMIC DNA]</scope>
    <source>
        <strain evidence="6 7">1807-2</strain>
    </source>
</reference>
<evidence type="ECO:0000313" key="6">
    <source>
        <dbReference type="EMBL" id="AKG38805.1"/>
    </source>
</evidence>
<dbReference type="InterPro" id="IPR016181">
    <property type="entry name" value="Acyl_CoA_acyltransferase"/>
</dbReference>
<accession>A0A0F7FHP9</accession>
<dbReference type="Proteomes" id="UP000067434">
    <property type="component" value="Chromosome"/>
</dbReference>
<evidence type="ECO:0000256" key="4">
    <source>
        <dbReference type="ARBA" id="ARBA00023315"/>
    </source>
</evidence>
<evidence type="ECO:0000256" key="2">
    <source>
        <dbReference type="ARBA" id="ARBA00022490"/>
    </source>
</evidence>
<dbReference type="AlphaFoldDB" id="A0A0F7FHP9"/>
<dbReference type="KEGG" id="thf:MA03_05320"/>
<comment type="similarity">
    <text evidence="1">Belongs to the acetyltransferase family. RimI subfamily.</text>
</comment>
<keyword evidence="3" id="KW-0808">Transferase</keyword>
<dbReference type="CDD" id="cd04301">
    <property type="entry name" value="NAT_SF"/>
    <property type="match status" value="1"/>
</dbReference>
<organism evidence="6 7">
    <name type="scientific">Infirmifilum uzonense</name>
    <dbReference type="NCBI Taxonomy" id="1550241"/>
    <lineage>
        <taxon>Archaea</taxon>
        <taxon>Thermoproteota</taxon>
        <taxon>Thermoprotei</taxon>
        <taxon>Thermofilales</taxon>
        <taxon>Thermofilaceae</taxon>
        <taxon>Infirmifilum</taxon>
    </lineage>
</organism>
<dbReference type="InterPro" id="IPR017255">
    <property type="entry name" value="AcTrfase_GNAT_prd"/>
</dbReference>
<evidence type="ECO:0000256" key="1">
    <source>
        <dbReference type="ARBA" id="ARBA00005395"/>
    </source>
</evidence>
<evidence type="ECO:0000313" key="7">
    <source>
        <dbReference type="Proteomes" id="UP000067434"/>
    </source>
</evidence>
<evidence type="ECO:0000256" key="3">
    <source>
        <dbReference type="ARBA" id="ARBA00022679"/>
    </source>
</evidence>
<proteinExistence type="inferred from homology"/>
<dbReference type="GO" id="GO:0008080">
    <property type="term" value="F:N-acetyltransferase activity"/>
    <property type="evidence" value="ECO:0007669"/>
    <property type="project" value="InterPro"/>
</dbReference>
<keyword evidence="4" id="KW-0012">Acyltransferase</keyword>
<dbReference type="PANTHER" id="PTHR43420:SF12">
    <property type="entry name" value="N-ACETYLTRANSFERASE DOMAIN-CONTAINING PROTEIN"/>
    <property type="match status" value="1"/>
</dbReference>
<gene>
    <name evidence="6" type="ORF">MA03_05320</name>
</gene>
<name>A0A0F7FHP9_9CREN</name>
<dbReference type="PANTHER" id="PTHR43420">
    <property type="entry name" value="ACETYLTRANSFERASE"/>
    <property type="match status" value="1"/>
</dbReference>
<dbReference type="InterPro" id="IPR050680">
    <property type="entry name" value="YpeA/RimI_acetyltransf"/>
</dbReference>
<dbReference type="EMBL" id="CP009961">
    <property type="protein sequence ID" value="AKG38805.1"/>
    <property type="molecule type" value="Genomic_DNA"/>
</dbReference>
<dbReference type="InterPro" id="IPR006464">
    <property type="entry name" value="AcTrfase_RimI/Ard1"/>
</dbReference>
<dbReference type="PROSITE" id="PS51186">
    <property type="entry name" value="GNAT"/>
    <property type="match status" value="1"/>
</dbReference>
<protein>
    <recommendedName>
        <fullName evidence="5">N-acetyltransferase domain-containing protein</fullName>
    </recommendedName>
</protein>
<dbReference type="NCBIfam" id="TIGR01575">
    <property type="entry name" value="rimI"/>
    <property type="match status" value="1"/>
</dbReference>
<keyword evidence="7" id="KW-1185">Reference proteome</keyword>
<dbReference type="STRING" id="1550241.MA03_05320"/>
<evidence type="ECO:0000259" key="5">
    <source>
        <dbReference type="PROSITE" id="PS51186"/>
    </source>
</evidence>
<dbReference type="Gene3D" id="3.40.630.30">
    <property type="match status" value="1"/>
</dbReference>
<dbReference type="PATRIC" id="fig|1550241.5.peg.1119"/>